<name>A0A392RSE8_9FABA</name>
<dbReference type="SUPFAM" id="SSF53098">
    <property type="entry name" value="Ribonuclease H-like"/>
    <property type="match status" value="1"/>
</dbReference>
<keyword evidence="3" id="KW-1185">Reference proteome</keyword>
<feature type="domain" description="Retroviral polymerase SH3-like" evidence="1">
    <location>
        <begin position="72"/>
        <end position="106"/>
    </location>
</feature>
<dbReference type="InterPro" id="IPR039537">
    <property type="entry name" value="Retrotran_Ty1/copia-like"/>
</dbReference>
<accession>A0A392RSE8</accession>
<protein>
    <submittedName>
        <fullName evidence="2">Retrovirus-related pol polyprotein from transposon tnt 1-94</fullName>
    </submittedName>
</protein>
<dbReference type="EMBL" id="LXQA010268877">
    <property type="protein sequence ID" value="MCI39571.1"/>
    <property type="molecule type" value="Genomic_DNA"/>
</dbReference>
<dbReference type="PANTHER" id="PTHR42648">
    <property type="entry name" value="TRANSPOSASE, PUTATIVE-RELATED"/>
    <property type="match status" value="1"/>
</dbReference>
<dbReference type="InterPro" id="IPR012337">
    <property type="entry name" value="RNaseH-like_sf"/>
</dbReference>
<dbReference type="InterPro" id="IPR057670">
    <property type="entry name" value="SH3_retrovirus"/>
</dbReference>
<dbReference type="Gene3D" id="3.30.420.10">
    <property type="entry name" value="Ribonuclease H-like superfamily/Ribonuclease H"/>
    <property type="match status" value="1"/>
</dbReference>
<evidence type="ECO:0000259" key="1">
    <source>
        <dbReference type="Pfam" id="PF25597"/>
    </source>
</evidence>
<evidence type="ECO:0000313" key="2">
    <source>
        <dbReference type="EMBL" id="MCI39571.1"/>
    </source>
</evidence>
<dbReference type="GO" id="GO:0003676">
    <property type="term" value="F:nucleic acid binding"/>
    <property type="evidence" value="ECO:0007669"/>
    <property type="project" value="InterPro"/>
</dbReference>
<comment type="caution">
    <text evidence="2">The sequence shown here is derived from an EMBL/GenBank/DDBJ whole genome shotgun (WGS) entry which is preliminary data.</text>
</comment>
<dbReference type="Proteomes" id="UP000265520">
    <property type="component" value="Unassembled WGS sequence"/>
</dbReference>
<proteinExistence type="predicted"/>
<dbReference type="InterPro" id="IPR036397">
    <property type="entry name" value="RNaseH_sf"/>
</dbReference>
<reference evidence="2 3" key="1">
    <citation type="journal article" date="2018" name="Front. Plant Sci.">
        <title>Red Clover (Trifolium pratense) and Zigzag Clover (T. medium) - A Picture of Genomic Similarities and Differences.</title>
        <authorList>
            <person name="Dluhosova J."/>
            <person name="Istvanek J."/>
            <person name="Nedelnik J."/>
            <person name="Repkova J."/>
        </authorList>
    </citation>
    <scope>NUCLEOTIDE SEQUENCE [LARGE SCALE GENOMIC DNA]</scope>
    <source>
        <strain evidence="3">cv. 10/8</strain>
        <tissue evidence="2">Leaf</tissue>
    </source>
</reference>
<dbReference type="PANTHER" id="PTHR42648:SF18">
    <property type="entry name" value="RETROTRANSPOSON, UNCLASSIFIED-LIKE PROTEIN"/>
    <property type="match status" value="1"/>
</dbReference>
<dbReference type="Pfam" id="PF25597">
    <property type="entry name" value="SH3_retrovirus"/>
    <property type="match status" value="1"/>
</dbReference>
<sequence length="106" mass="12058">MVFQRGKIGTLVNMVRSMLAGRNVPTVFWPEALKWATYVMNRSPTLSVKDITPEEAWIEIKPSVHHFRVFGCIAFAHIPDSQRSKLDNKSVKCVHLGLSEESKAYK</sequence>
<evidence type="ECO:0000313" key="3">
    <source>
        <dbReference type="Proteomes" id="UP000265520"/>
    </source>
</evidence>
<organism evidence="2 3">
    <name type="scientific">Trifolium medium</name>
    <dbReference type="NCBI Taxonomy" id="97028"/>
    <lineage>
        <taxon>Eukaryota</taxon>
        <taxon>Viridiplantae</taxon>
        <taxon>Streptophyta</taxon>
        <taxon>Embryophyta</taxon>
        <taxon>Tracheophyta</taxon>
        <taxon>Spermatophyta</taxon>
        <taxon>Magnoliopsida</taxon>
        <taxon>eudicotyledons</taxon>
        <taxon>Gunneridae</taxon>
        <taxon>Pentapetalae</taxon>
        <taxon>rosids</taxon>
        <taxon>fabids</taxon>
        <taxon>Fabales</taxon>
        <taxon>Fabaceae</taxon>
        <taxon>Papilionoideae</taxon>
        <taxon>50 kb inversion clade</taxon>
        <taxon>NPAAA clade</taxon>
        <taxon>Hologalegina</taxon>
        <taxon>IRL clade</taxon>
        <taxon>Trifolieae</taxon>
        <taxon>Trifolium</taxon>
    </lineage>
</organism>
<feature type="non-terminal residue" evidence="2">
    <location>
        <position position="106"/>
    </location>
</feature>
<dbReference type="AlphaFoldDB" id="A0A392RSE8"/>